<dbReference type="InterPro" id="IPR001789">
    <property type="entry name" value="Sig_transdc_resp-reg_receiver"/>
</dbReference>
<reference evidence="9" key="1">
    <citation type="journal article" date="2019" name="Int. J. Syst. Evol. Microbiol.">
        <title>The Global Catalogue of Microorganisms (GCM) 10K type strain sequencing project: providing services to taxonomists for standard genome sequencing and annotation.</title>
        <authorList>
            <consortium name="The Broad Institute Genomics Platform"/>
            <consortium name="The Broad Institute Genome Sequencing Center for Infectious Disease"/>
            <person name="Wu L."/>
            <person name="Ma J."/>
        </authorList>
    </citation>
    <scope>NUCLEOTIDE SEQUENCE [LARGE SCALE GENOMIC DNA]</scope>
    <source>
        <strain evidence="9">JCM 14046</strain>
    </source>
</reference>
<comment type="caution">
    <text evidence="8">The sequence shown here is derived from an EMBL/GenBank/DDBJ whole genome shotgun (WGS) entry which is preliminary data.</text>
</comment>
<evidence type="ECO:0000256" key="3">
    <source>
        <dbReference type="ARBA" id="ARBA00023015"/>
    </source>
</evidence>
<gene>
    <name evidence="8" type="ORF">GCM10009737_14660</name>
</gene>
<evidence type="ECO:0000256" key="6">
    <source>
        <dbReference type="PROSITE-ProRule" id="PRU00169"/>
    </source>
</evidence>
<evidence type="ECO:0000256" key="4">
    <source>
        <dbReference type="ARBA" id="ARBA00023125"/>
    </source>
</evidence>
<dbReference type="PANTHER" id="PTHR48111:SF22">
    <property type="entry name" value="REGULATOR OF RPOS"/>
    <property type="match status" value="1"/>
</dbReference>
<dbReference type="Proteomes" id="UP001501612">
    <property type="component" value="Unassembled WGS sequence"/>
</dbReference>
<dbReference type="PROSITE" id="PS50110">
    <property type="entry name" value="RESPONSE_REGULATORY"/>
    <property type="match status" value="1"/>
</dbReference>
<keyword evidence="5" id="KW-0804">Transcription</keyword>
<evidence type="ECO:0000256" key="1">
    <source>
        <dbReference type="ARBA" id="ARBA00004496"/>
    </source>
</evidence>
<proteinExistence type="predicted"/>
<dbReference type="Pfam" id="PF00072">
    <property type="entry name" value="Response_reg"/>
    <property type="match status" value="1"/>
</dbReference>
<dbReference type="SUPFAM" id="SSF52172">
    <property type="entry name" value="CheY-like"/>
    <property type="match status" value="1"/>
</dbReference>
<comment type="subcellular location">
    <subcellularLocation>
        <location evidence="1">Cytoplasm</location>
    </subcellularLocation>
</comment>
<dbReference type="Gene3D" id="3.40.50.2300">
    <property type="match status" value="1"/>
</dbReference>
<sequence>MTTVLVVDDNRDICEIVTVLLTSEGYDVEVGHDGRTALRRCAEAVPDLVLLDVALPDLDGLDVARTLRRTPATEAVPIVLLTARAHPDDVAAGRAAGADDYLVKPFSATALLDAVAVSLRRRSS</sequence>
<feature type="domain" description="Response regulatory" evidence="7">
    <location>
        <begin position="3"/>
        <end position="119"/>
    </location>
</feature>
<dbReference type="SMART" id="SM00448">
    <property type="entry name" value="REC"/>
    <property type="match status" value="1"/>
</dbReference>
<evidence type="ECO:0000313" key="9">
    <source>
        <dbReference type="Proteomes" id="UP001501612"/>
    </source>
</evidence>
<accession>A0ABP5AKA9</accession>
<dbReference type="InterPro" id="IPR011006">
    <property type="entry name" value="CheY-like_superfamily"/>
</dbReference>
<keyword evidence="6" id="KW-0597">Phosphoprotein</keyword>
<keyword evidence="4" id="KW-0238">DNA-binding</keyword>
<dbReference type="InterPro" id="IPR039420">
    <property type="entry name" value="WalR-like"/>
</dbReference>
<dbReference type="EMBL" id="BAAAMY010000004">
    <property type="protein sequence ID" value="GAA1914385.1"/>
    <property type="molecule type" value="Genomic_DNA"/>
</dbReference>
<keyword evidence="3" id="KW-0805">Transcription regulation</keyword>
<protein>
    <recommendedName>
        <fullName evidence="7">Response regulatory domain-containing protein</fullName>
    </recommendedName>
</protein>
<evidence type="ECO:0000256" key="2">
    <source>
        <dbReference type="ARBA" id="ARBA00023012"/>
    </source>
</evidence>
<evidence type="ECO:0000313" key="8">
    <source>
        <dbReference type="EMBL" id="GAA1914385.1"/>
    </source>
</evidence>
<keyword evidence="2" id="KW-0902">Two-component regulatory system</keyword>
<evidence type="ECO:0000256" key="5">
    <source>
        <dbReference type="ARBA" id="ARBA00023163"/>
    </source>
</evidence>
<name>A0ABP5AKA9_9ACTN</name>
<feature type="modified residue" description="4-aspartylphosphate" evidence="6">
    <location>
        <position position="52"/>
    </location>
</feature>
<keyword evidence="9" id="KW-1185">Reference proteome</keyword>
<dbReference type="PANTHER" id="PTHR48111">
    <property type="entry name" value="REGULATOR OF RPOS"/>
    <property type="match status" value="1"/>
</dbReference>
<dbReference type="RefSeq" id="WP_344005675.1">
    <property type="nucleotide sequence ID" value="NZ_BAAAMY010000004.1"/>
</dbReference>
<evidence type="ECO:0000259" key="7">
    <source>
        <dbReference type="PROSITE" id="PS50110"/>
    </source>
</evidence>
<dbReference type="CDD" id="cd17574">
    <property type="entry name" value="REC_OmpR"/>
    <property type="match status" value="1"/>
</dbReference>
<organism evidence="8 9">
    <name type="scientific">Nocardioides lentus</name>
    <dbReference type="NCBI Taxonomy" id="338077"/>
    <lineage>
        <taxon>Bacteria</taxon>
        <taxon>Bacillati</taxon>
        <taxon>Actinomycetota</taxon>
        <taxon>Actinomycetes</taxon>
        <taxon>Propionibacteriales</taxon>
        <taxon>Nocardioidaceae</taxon>
        <taxon>Nocardioides</taxon>
    </lineage>
</organism>